<evidence type="ECO:0000313" key="5">
    <source>
        <dbReference type="Proteomes" id="UP000320235"/>
    </source>
</evidence>
<organism evidence="4 5">
    <name type="scientific">Microbacterium kyungheense</name>
    <dbReference type="NCBI Taxonomy" id="1263636"/>
    <lineage>
        <taxon>Bacteria</taxon>
        <taxon>Bacillati</taxon>
        <taxon>Actinomycetota</taxon>
        <taxon>Actinomycetes</taxon>
        <taxon>Micrococcales</taxon>
        <taxon>Microbacteriaceae</taxon>
        <taxon>Microbacterium</taxon>
    </lineage>
</organism>
<dbReference type="InterPro" id="IPR036271">
    <property type="entry name" value="Tet_transcr_reg_TetR-rel_C_sf"/>
</dbReference>
<proteinExistence type="predicted"/>
<dbReference type="PANTHER" id="PTHR30055">
    <property type="entry name" value="HTH-TYPE TRANSCRIPTIONAL REGULATOR RUTR"/>
    <property type="match status" value="1"/>
</dbReference>
<dbReference type="GO" id="GO:0000976">
    <property type="term" value="F:transcription cis-regulatory region binding"/>
    <property type="evidence" value="ECO:0007669"/>
    <property type="project" value="TreeGrafter"/>
</dbReference>
<dbReference type="EMBL" id="VFPE01000002">
    <property type="protein sequence ID" value="TQM27992.1"/>
    <property type="molecule type" value="Genomic_DNA"/>
</dbReference>
<sequence length="207" mass="22673">MTRREDPRITRSRVLILDAAIEAFLEFGYDGVSVELVAERAGVAKRTVYNIYGEKEALFRAALGRSIATAEQFAHLLTEAIDGLEDVERELPQLAERLADDVLLGPVLPLRRLLVAEAARFPDLVATYRRRAPEMVLRALSAAFGRLTDRGLLAAGSPMLAAEHFAFLVMGAEMDRGMLGGQIGQPTTVRAHAREGARVFLAAYGPR</sequence>
<dbReference type="SUPFAM" id="SSF46689">
    <property type="entry name" value="Homeodomain-like"/>
    <property type="match status" value="1"/>
</dbReference>
<dbReference type="PANTHER" id="PTHR30055:SF146">
    <property type="entry name" value="HTH-TYPE TRANSCRIPTIONAL DUAL REGULATOR CECR"/>
    <property type="match status" value="1"/>
</dbReference>
<dbReference type="InterPro" id="IPR001647">
    <property type="entry name" value="HTH_TetR"/>
</dbReference>
<comment type="caution">
    <text evidence="4">The sequence shown here is derived from an EMBL/GenBank/DDBJ whole genome shotgun (WGS) entry which is preliminary data.</text>
</comment>
<dbReference type="RefSeq" id="WP_141894274.1">
    <property type="nucleotide sequence ID" value="NZ_BAABLH010000005.1"/>
</dbReference>
<dbReference type="Proteomes" id="UP000320235">
    <property type="component" value="Unassembled WGS sequence"/>
</dbReference>
<evidence type="ECO:0000259" key="3">
    <source>
        <dbReference type="PROSITE" id="PS50977"/>
    </source>
</evidence>
<dbReference type="Pfam" id="PF14246">
    <property type="entry name" value="TetR_C_7"/>
    <property type="match status" value="1"/>
</dbReference>
<dbReference type="SUPFAM" id="SSF48498">
    <property type="entry name" value="Tetracyclin repressor-like, C-terminal domain"/>
    <property type="match status" value="1"/>
</dbReference>
<dbReference type="OrthoDB" id="7186128at2"/>
<keyword evidence="1 2" id="KW-0238">DNA-binding</keyword>
<accession>A0A543F2D4</accession>
<dbReference type="GO" id="GO:0003700">
    <property type="term" value="F:DNA-binding transcription factor activity"/>
    <property type="evidence" value="ECO:0007669"/>
    <property type="project" value="TreeGrafter"/>
</dbReference>
<gene>
    <name evidence="4" type="ORF">FB391_2033</name>
</gene>
<dbReference type="Pfam" id="PF00440">
    <property type="entry name" value="TetR_N"/>
    <property type="match status" value="1"/>
</dbReference>
<dbReference type="PROSITE" id="PS50977">
    <property type="entry name" value="HTH_TETR_2"/>
    <property type="match status" value="1"/>
</dbReference>
<feature type="DNA-binding region" description="H-T-H motif" evidence="2">
    <location>
        <begin position="33"/>
        <end position="52"/>
    </location>
</feature>
<reference evidence="4 5" key="1">
    <citation type="submission" date="2019-06" db="EMBL/GenBank/DDBJ databases">
        <title>Sequencing the genomes of 1000 actinobacteria strains.</title>
        <authorList>
            <person name="Klenk H.-P."/>
        </authorList>
    </citation>
    <scope>NUCLEOTIDE SEQUENCE [LARGE SCALE GENOMIC DNA]</scope>
    <source>
        <strain evidence="4 5">DSM 105492</strain>
    </source>
</reference>
<evidence type="ECO:0000256" key="1">
    <source>
        <dbReference type="ARBA" id="ARBA00023125"/>
    </source>
</evidence>
<protein>
    <submittedName>
        <fullName evidence="4">TetR family transcriptional regulator</fullName>
    </submittedName>
</protein>
<feature type="domain" description="HTH tetR-type" evidence="3">
    <location>
        <begin position="10"/>
        <end position="70"/>
    </location>
</feature>
<evidence type="ECO:0000256" key="2">
    <source>
        <dbReference type="PROSITE-ProRule" id="PRU00335"/>
    </source>
</evidence>
<dbReference type="InterPro" id="IPR039536">
    <property type="entry name" value="TetR_C_Proteobacteria"/>
</dbReference>
<dbReference type="Gene3D" id="1.10.357.10">
    <property type="entry name" value="Tetracycline Repressor, domain 2"/>
    <property type="match status" value="1"/>
</dbReference>
<dbReference type="InterPro" id="IPR009057">
    <property type="entry name" value="Homeodomain-like_sf"/>
</dbReference>
<dbReference type="PRINTS" id="PR00455">
    <property type="entry name" value="HTHTETR"/>
</dbReference>
<dbReference type="AlphaFoldDB" id="A0A543F2D4"/>
<evidence type="ECO:0000313" key="4">
    <source>
        <dbReference type="EMBL" id="TQM27992.1"/>
    </source>
</evidence>
<dbReference type="InterPro" id="IPR050109">
    <property type="entry name" value="HTH-type_TetR-like_transc_reg"/>
</dbReference>
<keyword evidence="5" id="KW-1185">Reference proteome</keyword>
<name>A0A543F2D4_9MICO</name>